<dbReference type="RefSeq" id="WP_307627093.1">
    <property type="nucleotide sequence ID" value="NZ_JAUSZS010000004.1"/>
</dbReference>
<organism evidence="1 2">
    <name type="scientific">Streptomyces turgidiscabies</name>
    <dbReference type="NCBI Taxonomy" id="85558"/>
    <lineage>
        <taxon>Bacteria</taxon>
        <taxon>Bacillati</taxon>
        <taxon>Actinomycetota</taxon>
        <taxon>Actinomycetes</taxon>
        <taxon>Kitasatosporales</taxon>
        <taxon>Streptomycetaceae</taxon>
        <taxon>Streptomyces</taxon>
    </lineage>
</organism>
<accession>A0ABU0RMR2</accession>
<gene>
    <name evidence="1" type="ORF">QFZ49_003196</name>
</gene>
<evidence type="ECO:0000313" key="2">
    <source>
        <dbReference type="Proteomes" id="UP001223072"/>
    </source>
</evidence>
<dbReference type="EMBL" id="JAUSZS010000004">
    <property type="protein sequence ID" value="MDQ0933256.1"/>
    <property type="molecule type" value="Genomic_DNA"/>
</dbReference>
<sequence>MKRVPGGARRPAAVWVLMVRRALTMPTYPAARPNPQPGRYVNLSGDIGHTVRFRGEGGQIVEFQISAEFREKIRRTAIPQEQPDGLGFTKEEWRKLKKICPEISDPTMGDDLYGIPSGMLNEFREEVAKYPGRVVKEG</sequence>
<name>A0ABU0RMR2_9ACTN</name>
<protein>
    <submittedName>
        <fullName evidence="1">Uncharacterized protein</fullName>
    </submittedName>
</protein>
<keyword evidence="2" id="KW-1185">Reference proteome</keyword>
<comment type="caution">
    <text evidence="1">The sequence shown here is derived from an EMBL/GenBank/DDBJ whole genome shotgun (WGS) entry which is preliminary data.</text>
</comment>
<dbReference type="Proteomes" id="UP001223072">
    <property type="component" value="Unassembled WGS sequence"/>
</dbReference>
<evidence type="ECO:0000313" key="1">
    <source>
        <dbReference type="EMBL" id="MDQ0933256.1"/>
    </source>
</evidence>
<proteinExistence type="predicted"/>
<reference evidence="1 2" key="1">
    <citation type="submission" date="2023-07" db="EMBL/GenBank/DDBJ databases">
        <title>Comparative genomics of wheat-associated soil bacteria to identify genetic determinants of phenazine resistance.</title>
        <authorList>
            <person name="Mouncey N."/>
        </authorList>
    </citation>
    <scope>NUCLEOTIDE SEQUENCE [LARGE SCALE GENOMIC DNA]</scope>
    <source>
        <strain evidence="1 2">W2I16</strain>
    </source>
</reference>